<name>A0AAE0E4E5_9ROSI</name>
<dbReference type="EMBL" id="JANJYJ010000005">
    <property type="protein sequence ID" value="KAK3210561.1"/>
    <property type="molecule type" value="Genomic_DNA"/>
</dbReference>
<dbReference type="PANTHER" id="PTHR15921:SF11">
    <property type="entry name" value="POLYADENYLATION AND CLEAVAGE FACTOR HOMOLOG 1-RELATED"/>
    <property type="match status" value="1"/>
</dbReference>
<organism evidence="2 3">
    <name type="scientific">Dipteronia sinensis</name>
    <dbReference type="NCBI Taxonomy" id="43782"/>
    <lineage>
        <taxon>Eukaryota</taxon>
        <taxon>Viridiplantae</taxon>
        <taxon>Streptophyta</taxon>
        <taxon>Embryophyta</taxon>
        <taxon>Tracheophyta</taxon>
        <taxon>Spermatophyta</taxon>
        <taxon>Magnoliopsida</taxon>
        <taxon>eudicotyledons</taxon>
        <taxon>Gunneridae</taxon>
        <taxon>Pentapetalae</taxon>
        <taxon>rosids</taxon>
        <taxon>malvids</taxon>
        <taxon>Sapindales</taxon>
        <taxon>Sapindaceae</taxon>
        <taxon>Hippocastanoideae</taxon>
        <taxon>Acereae</taxon>
        <taxon>Dipteronia</taxon>
    </lineage>
</organism>
<feature type="domain" description="C2H2-type" evidence="1">
    <location>
        <begin position="215"/>
        <end position="235"/>
    </location>
</feature>
<reference evidence="2" key="1">
    <citation type="journal article" date="2023" name="Plant J.">
        <title>Genome sequences and population genomics provide insights into the demographic history, inbreeding, and mutation load of two 'living fossil' tree species of Dipteronia.</title>
        <authorList>
            <person name="Feng Y."/>
            <person name="Comes H.P."/>
            <person name="Chen J."/>
            <person name="Zhu S."/>
            <person name="Lu R."/>
            <person name="Zhang X."/>
            <person name="Li P."/>
            <person name="Qiu J."/>
            <person name="Olsen K.M."/>
            <person name="Qiu Y."/>
        </authorList>
    </citation>
    <scope>NUCLEOTIDE SEQUENCE</scope>
    <source>
        <strain evidence="2">NBL</strain>
    </source>
</reference>
<dbReference type="InterPro" id="IPR057242">
    <property type="entry name" value="PCFS4-like"/>
</dbReference>
<dbReference type="GO" id="GO:0003729">
    <property type="term" value="F:mRNA binding"/>
    <property type="evidence" value="ECO:0007669"/>
    <property type="project" value="InterPro"/>
</dbReference>
<dbReference type="InterPro" id="IPR045154">
    <property type="entry name" value="PCF11-like"/>
</dbReference>
<dbReference type="GO" id="GO:0005737">
    <property type="term" value="C:cytoplasm"/>
    <property type="evidence" value="ECO:0007669"/>
    <property type="project" value="TreeGrafter"/>
</dbReference>
<dbReference type="GO" id="GO:0000993">
    <property type="term" value="F:RNA polymerase II complex binding"/>
    <property type="evidence" value="ECO:0007669"/>
    <property type="project" value="InterPro"/>
</dbReference>
<dbReference type="PANTHER" id="PTHR15921">
    <property type="entry name" value="PRE-MRNA CLEAVAGE COMPLEX II"/>
    <property type="match status" value="1"/>
</dbReference>
<dbReference type="GO" id="GO:0031124">
    <property type="term" value="P:mRNA 3'-end processing"/>
    <property type="evidence" value="ECO:0007669"/>
    <property type="project" value="InterPro"/>
</dbReference>
<evidence type="ECO:0000313" key="3">
    <source>
        <dbReference type="Proteomes" id="UP001281410"/>
    </source>
</evidence>
<proteinExistence type="predicted"/>
<evidence type="ECO:0000313" key="2">
    <source>
        <dbReference type="EMBL" id="KAK3210561.1"/>
    </source>
</evidence>
<dbReference type="PROSITE" id="PS00028">
    <property type="entry name" value="ZINC_FINGER_C2H2_1"/>
    <property type="match status" value="1"/>
</dbReference>
<gene>
    <name evidence="2" type="ORF">Dsin_015267</name>
</gene>
<dbReference type="GO" id="GO:0005849">
    <property type="term" value="C:mRNA cleavage factor complex"/>
    <property type="evidence" value="ECO:0007669"/>
    <property type="project" value="TreeGrafter"/>
</dbReference>
<dbReference type="Pfam" id="PF23228">
    <property type="entry name" value="zf_PCFS4"/>
    <property type="match status" value="1"/>
</dbReference>
<protein>
    <recommendedName>
        <fullName evidence="1">C2H2-type domain-containing protein</fullName>
    </recommendedName>
</protein>
<dbReference type="Proteomes" id="UP001281410">
    <property type="component" value="Unassembled WGS sequence"/>
</dbReference>
<sequence length="357" mass="39967">MEYLCHRQSSHDFNAKRRGCFRDLPSQKRMKSTTQFHSVNSGITPMTNHASMSSLGYMKYTVPAQQYQAAAMNPVRSFPAPCMPSHVSNGAFPVPYMPSHVCNGALPVPVQPQVFPPPSSYATPNQQVVASATSHSDLISSLLSKGFISLPNQLPSQSSISQSDTINSLLNDLISAAKEESSVQDSIGLEFDPAKLKIRHESVVRALYVDLPRQCTTCGMRFKIQEDHRQHMDWHVRKNRAALVAKSKRPKQMQSRKFFLTSDLWLTAAKDVGTVKGPAFFVTGDVKDEKRKPEEAVLAGEDQKACALCMEPFDEYFSNETNDWMYRGTAYFKAAKDSDRKLHTSLEGRIVHIKCMQ</sequence>
<dbReference type="AlphaFoldDB" id="A0AAE0E4E5"/>
<keyword evidence="3" id="KW-1185">Reference proteome</keyword>
<dbReference type="GO" id="GO:0006369">
    <property type="term" value="P:termination of RNA polymerase II transcription"/>
    <property type="evidence" value="ECO:0007669"/>
    <property type="project" value="InterPro"/>
</dbReference>
<dbReference type="InterPro" id="IPR013087">
    <property type="entry name" value="Znf_C2H2_type"/>
</dbReference>
<accession>A0AAE0E4E5</accession>
<evidence type="ECO:0000259" key="1">
    <source>
        <dbReference type="PROSITE" id="PS00028"/>
    </source>
</evidence>
<comment type="caution">
    <text evidence="2">The sequence shown here is derived from an EMBL/GenBank/DDBJ whole genome shotgun (WGS) entry which is preliminary data.</text>
</comment>